<evidence type="ECO:0000256" key="7">
    <source>
        <dbReference type="RuleBase" id="RU003788"/>
    </source>
</evidence>
<dbReference type="GO" id="GO:0016787">
    <property type="term" value="F:hydrolase activity"/>
    <property type="evidence" value="ECO:0007669"/>
    <property type="project" value="UniProtKB-KW"/>
</dbReference>
<keyword evidence="3 7" id="KW-0081">Bacteriolytic enzyme</keyword>
<keyword evidence="2 7" id="KW-0929">Antimicrobial</keyword>
<keyword evidence="6 7" id="KW-0326">Glycosidase</keyword>
<dbReference type="Gene3D" id="1.10.530.40">
    <property type="match status" value="1"/>
</dbReference>
<keyword evidence="5" id="KW-1035">Host cytoplasm</keyword>
<dbReference type="InterPro" id="IPR034690">
    <property type="entry name" value="Endolysin_T4_type"/>
</dbReference>
<reference evidence="9 10" key="1">
    <citation type="journal article" date="2012" name="Genet. Mol. Biol.">
        <title>Analysis of 16S rRNA and mxaF genes revealing insights into Methylobacterium niche-specific plant association.</title>
        <authorList>
            <person name="Dourado M.N."/>
            <person name="Andreote F.D."/>
            <person name="Dini-Andreote F."/>
            <person name="Conti R."/>
            <person name="Araujo J.M."/>
            <person name="Araujo W.L."/>
        </authorList>
    </citation>
    <scope>NUCLEOTIDE SEQUENCE [LARGE SCALE GENOMIC DNA]</scope>
    <source>
        <strain evidence="9 10">TC3-10</strain>
    </source>
</reference>
<protein>
    <recommendedName>
        <fullName evidence="7">Lysozyme</fullName>
        <ecNumber evidence="7">3.2.1.17</ecNumber>
    </recommendedName>
</protein>
<gene>
    <name evidence="9" type="ORF">MOTC310_27140</name>
</gene>
<proteinExistence type="inferred from homology"/>
<evidence type="ECO:0000313" key="10">
    <source>
        <dbReference type="Proteomes" id="UP001355206"/>
    </source>
</evidence>
<dbReference type="PANTHER" id="PTHR38107:SF3">
    <property type="entry name" value="LYSOZYME RRRD-RELATED"/>
    <property type="match status" value="1"/>
</dbReference>
<evidence type="ECO:0000256" key="3">
    <source>
        <dbReference type="ARBA" id="ARBA00022638"/>
    </source>
</evidence>
<dbReference type="InterPro" id="IPR023347">
    <property type="entry name" value="Lysozyme_dom_sf"/>
</dbReference>
<keyword evidence="10" id="KW-1185">Reference proteome</keyword>
<dbReference type="HAMAP" id="MF_04110">
    <property type="entry name" value="ENDOLYSIN_T4"/>
    <property type="match status" value="1"/>
</dbReference>
<dbReference type="CDD" id="cd00737">
    <property type="entry name" value="lyz_endolysin_autolysin"/>
    <property type="match status" value="1"/>
</dbReference>
<organism evidence="9 10">
    <name type="scientific">Methylobacterium oryzae</name>
    <dbReference type="NCBI Taxonomy" id="334852"/>
    <lineage>
        <taxon>Bacteria</taxon>
        <taxon>Pseudomonadati</taxon>
        <taxon>Pseudomonadota</taxon>
        <taxon>Alphaproteobacteria</taxon>
        <taxon>Hyphomicrobiales</taxon>
        <taxon>Methylobacteriaceae</taxon>
        <taxon>Methylobacterium</taxon>
    </lineage>
</organism>
<dbReference type="EC" id="3.2.1.17" evidence="7"/>
<dbReference type="InterPro" id="IPR051018">
    <property type="entry name" value="Bacteriophage_GH24"/>
</dbReference>
<dbReference type="EMBL" id="MLCA01000014">
    <property type="protein sequence ID" value="MEE7493896.1"/>
    <property type="molecule type" value="Genomic_DNA"/>
</dbReference>
<comment type="caution">
    <text evidence="9">The sequence shown here is derived from an EMBL/GenBank/DDBJ whole genome shotgun (WGS) entry which is preliminary data.</text>
</comment>
<dbReference type="InterPro" id="IPR002196">
    <property type="entry name" value="Glyco_hydro_24"/>
</dbReference>
<accession>A0ABU7TWG7</accession>
<evidence type="ECO:0000313" key="9">
    <source>
        <dbReference type="EMBL" id="MEE7493896.1"/>
    </source>
</evidence>
<evidence type="ECO:0000256" key="5">
    <source>
        <dbReference type="ARBA" id="ARBA00023200"/>
    </source>
</evidence>
<evidence type="ECO:0000256" key="2">
    <source>
        <dbReference type="ARBA" id="ARBA00022529"/>
    </source>
</evidence>
<dbReference type="Proteomes" id="UP001355206">
    <property type="component" value="Unassembled WGS sequence"/>
</dbReference>
<evidence type="ECO:0000256" key="8">
    <source>
        <dbReference type="SAM" id="MobiDB-lite"/>
    </source>
</evidence>
<evidence type="ECO:0000256" key="1">
    <source>
        <dbReference type="ARBA" id="ARBA00000632"/>
    </source>
</evidence>
<dbReference type="InterPro" id="IPR023346">
    <property type="entry name" value="Lysozyme-like_dom_sf"/>
</dbReference>
<comment type="catalytic activity">
    <reaction evidence="1 7">
        <text>Hydrolysis of (1-&gt;4)-beta-linkages between N-acetylmuramic acid and N-acetyl-D-glucosamine residues in a peptidoglycan and between N-acetyl-D-glucosamine residues in chitodextrins.</text>
        <dbReference type="EC" id="3.2.1.17"/>
    </reaction>
</comment>
<keyword evidence="4 7" id="KW-0378">Hydrolase</keyword>
<comment type="similarity">
    <text evidence="7">Belongs to the glycosyl hydrolase 24 family.</text>
</comment>
<dbReference type="RefSeq" id="WP_331303993.1">
    <property type="nucleotide sequence ID" value="NZ_MLCA01000014.1"/>
</dbReference>
<feature type="region of interest" description="Disordered" evidence="8">
    <location>
        <begin position="157"/>
        <end position="180"/>
    </location>
</feature>
<dbReference type="InterPro" id="IPR033907">
    <property type="entry name" value="Endolysin_autolysin"/>
</dbReference>
<dbReference type="SUPFAM" id="SSF53955">
    <property type="entry name" value="Lysozyme-like"/>
    <property type="match status" value="1"/>
</dbReference>
<dbReference type="PANTHER" id="PTHR38107">
    <property type="match status" value="1"/>
</dbReference>
<evidence type="ECO:0000256" key="6">
    <source>
        <dbReference type="ARBA" id="ARBA00023295"/>
    </source>
</evidence>
<name>A0ABU7TWG7_9HYPH</name>
<sequence length="204" mass="21787">MDLSRLGRAALAAREGCRLRAYRDSVGVWTIGRGHTSAAGPPAVTDGLCVTQAEVEALFAADLEPYVAAVRAALAKPVPQPFFDACCSLCFNIGQPNFAQSSVVRFANAGDLPRAVDAFLMWDRPAAILARRQGERDQAALPAYGLVYARRGDPVPVHAPDGPVQAPPPRPDALAPMTGTADPASESWWLRLRDAIRLNMQKGA</sequence>
<dbReference type="Pfam" id="PF00959">
    <property type="entry name" value="Phage_lysozyme"/>
    <property type="match status" value="1"/>
</dbReference>
<evidence type="ECO:0000256" key="4">
    <source>
        <dbReference type="ARBA" id="ARBA00022801"/>
    </source>
</evidence>